<dbReference type="PANTHER" id="PTHR32094">
    <property type="entry name" value="FANCONI ANEMIA GROUP E PROTEIN"/>
    <property type="match status" value="1"/>
</dbReference>
<evidence type="ECO:0000313" key="2">
    <source>
        <dbReference type="Proteomes" id="UP000242180"/>
    </source>
</evidence>
<organism evidence="1 2">
    <name type="scientific">Syncephalastrum racemosum</name>
    <name type="common">Filamentous fungus</name>
    <dbReference type="NCBI Taxonomy" id="13706"/>
    <lineage>
        <taxon>Eukaryota</taxon>
        <taxon>Fungi</taxon>
        <taxon>Fungi incertae sedis</taxon>
        <taxon>Mucoromycota</taxon>
        <taxon>Mucoromycotina</taxon>
        <taxon>Mucoromycetes</taxon>
        <taxon>Mucorales</taxon>
        <taxon>Syncephalastraceae</taxon>
        <taxon>Syncephalastrum</taxon>
    </lineage>
</organism>
<accession>A0A1X2HGK9</accession>
<dbReference type="InterPro" id="IPR039685">
    <property type="entry name" value="FANCE"/>
</dbReference>
<dbReference type="Gene3D" id="1.25.40.480">
    <property type="match status" value="1"/>
</dbReference>
<keyword evidence="2" id="KW-1185">Reference proteome</keyword>
<dbReference type="EMBL" id="MCGN01000004">
    <property type="protein sequence ID" value="ORY98105.1"/>
    <property type="molecule type" value="Genomic_DNA"/>
</dbReference>
<evidence type="ECO:0000313" key="1">
    <source>
        <dbReference type="EMBL" id="ORY98105.1"/>
    </source>
</evidence>
<proteinExistence type="predicted"/>
<name>A0A1X2HGK9_SYNRA</name>
<gene>
    <name evidence="1" type="ORF">BCR43DRAFT_438356</name>
</gene>
<dbReference type="GO" id="GO:0043240">
    <property type="term" value="C:Fanconi anaemia nuclear complex"/>
    <property type="evidence" value="ECO:0007669"/>
    <property type="project" value="InterPro"/>
</dbReference>
<dbReference type="InParanoid" id="A0A1X2HGK9"/>
<evidence type="ECO:0008006" key="3">
    <source>
        <dbReference type="Google" id="ProtNLM"/>
    </source>
</evidence>
<reference evidence="1 2" key="1">
    <citation type="submission" date="2016-07" db="EMBL/GenBank/DDBJ databases">
        <title>Pervasive Adenine N6-methylation of Active Genes in Fungi.</title>
        <authorList>
            <consortium name="DOE Joint Genome Institute"/>
            <person name="Mondo S.J."/>
            <person name="Dannebaum R.O."/>
            <person name="Kuo R.C."/>
            <person name="Labutti K."/>
            <person name="Haridas S."/>
            <person name="Kuo A."/>
            <person name="Salamov A."/>
            <person name="Ahrendt S.R."/>
            <person name="Lipzen A."/>
            <person name="Sullivan W."/>
            <person name="Andreopoulos W.B."/>
            <person name="Clum A."/>
            <person name="Lindquist E."/>
            <person name="Daum C."/>
            <person name="Ramamoorthy G.K."/>
            <person name="Gryganskyi A."/>
            <person name="Culley D."/>
            <person name="Magnuson J.K."/>
            <person name="James T.Y."/>
            <person name="O'Malley M.A."/>
            <person name="Stajich J.E."/>
            <person name="Spatafora J.W."/>
            <person name="Visel A."/>
            <person name="Grigoriev I.V."/>
        </authorList>
    </citation>
    <scope>NUCLEOTIDE SEQUENCE [LARGE SCALE GENOMIC DNA]</scope>
    <source>
        <strain evidence="1 2">NRRL 2496</strain>
    </source>
</reference>
<dbReference type="GO" id="GO:0036297">
    <property type="term" value="P:interstrand cross-link repair"/>
    <property type="evidence" value="ECO:0007669"/>
    <property type="project" value="InterPro"/>
</dbReference>
<dbReference type="AlphaFoldDB" id="A0A1X2HGK9"/>
<dbReference type="OrthoDB" id="2449818at2759"/>
<sequence length="232" mass="25763">MEKLCNTMDWTSWTLDERIALCVALERNQEQIHAAATQRLIRTALYLPILEYTVSPLPRLFMDGLIRVAQVAGKPVLDGLIVPLLLTDNIKHRPLTQVVTKLIQSALSPTLRLLLLRAVLSDGDAYGHSGTLMPWSDPVVQILEKTLSSPPLLSLEGPLAQDLVLSLRSIVHAHPKHKGSMQLLLLLTNKYPQPLVEHQLLDAVQDAASTSTMFLKKSVLAQVANIRKKLTR</sequence>
<dbReference type="PANTHER" id="PTHR32094:SF5">
    <property type="entry name" value="FANCONI ANEMIA GROUP E PROTEIN"/>
    <property type="match status" value="1"/>
</dbReference>
<comment type="caution">
    <text evidence="1">The sequence shown here is derived from an EMBL/GenBank/DDBJ whole genome shotgun (WGS) entry which is preliminary data.</text>
</comment>
<dbReference type="Proteomes" id="UP000242180">
    <property type="component" value="Unassembled WGS sequence"/>
</dbReference>
<protein>
    <recommendedName>
        <fullName evidence="3">Fanconi Anaemia group E protein C-terminal domain-containing protein</fullName>
    </recommendedName>
</protein>
<dbReference type="STRING" id="13706.A0A1X2HGK9"/>